<evidence type="ECO:0000256" key="4">
    <source>
        <dbReference type="ARBA" id="ARBA00022771"/>
    </source>
</evidence>
<dbReference type="GO" id="GO:0006364">
    <property type="term" value="P:rRNA processing"/>
    <property type="evidence" value="ECO:0007669"/>
    <property type="project" value="TreeGrafter"/>
</dbReference>
<name>A0A5E8C3P1_9ASCO</name>
<keyword evidence="5" id="KW-0862">Zinc</keyword>
<evidence type="ECO:0000313" key="11">
    <source>
        <dbReference type="EMBL" id="VVT57640.1"/>
    </source>
</evidence>
<dbReference type="EMBL" id="CABVLU010000005">
    <property type="protein sequence ID" value="VVT57640.1"/>
    <property type="molecule type" value="Genomic_DNA"/>
</dbReference>
<evidence type="ECO:0000313" key="12">
    <source>
        <dbReference type="Proteomes" id="UP000398389"/>
    </source>
</evidence>
<dbReference type="GeneID" id="43584610"/>
<evidence type="ECO:0000256" key="9">
    <source>
        <dbReference type="SAM" id="MobiDB-lite"/>
    </source>
</evidence>
<keyword evidence="4 8" id="KW-0863">Zinc-finger</keyword>
<feature type="compositionally biased region" description="Low complexity" evidence="9">
    <location>
        <begin position="68"/>
        <end position="78"/>
    </location>
</feature>
<evidence type="ECO:0000256" key="5">
    <source>
        <dbReference type="ARBA" id="ARBA00022833"/>
    </source>
</evidence>
<protein>
    <recommendedName>
        <fullName evidence="10">Zinc finger C2H2 LYAR-type domain-containing protein</fullName>
    </recommendedName>
</protein>
<evidence type="ECO:0000259" key="10">
    <source>
        <dbReference type="Pfam" id="PF08790"/>
    </source>
</evidence>
<dbReference type="InterPro" id="IPR036236">
    <property type="entry name" value="Znf_C2H2_sf"/>
</dbReference>
<evidence type="ECO:0000256" key="6">
    <source>
        <dbReference type="ARBA" id="ARBA00023242"/>
    </source>
</evidence>
<keyword evidence="6" id="KW-0539">Nucleus</keyword>
<dbReference type="GO" id="GO:0000122">
    <property type="term" value="P:negative regulation of transcription by RNA polymerase II"/>
    <property type="evidence" value="ECO:0007669"/>
    <property type="project" value="TreeGrafter"/>
</dbReference>
<dbReference type="PANTHER" id="PTHR13100:SF10">
    <property type="entry name" value="CELL GROWTH-REGULATING NUCLEOLAR PROTEIN"/>
    <property type="match status" value="1"/>
</dbReference>
<accession>A0A5E8C3P1</accession>
<organism evidence="11 12">
    <name type="scientific">Magnusiomyces paraingens</name>
    <dbReference type="NCBI Taxonomy" id="2606893"/>
    <lineage>
        <taxon>Eukaryota</taxon>
        <taxon>Fungi</taxon>
        <taxon>Dikarya</taxon>
        <taxon>Ascomycota</taxon>
        <taxon>Saccharomycotina</taxon>
        <taxon>Dipodascomycetes</taxon>
        <taxon>Dipodascales</taxon>
        <taxon>Dipodascaceae</taxon>
        <taxon>Magnusiomyces</taxon>
    </lineage>
</organism>
<evidence type="ECO:0000256" key="1">
    <source>
        <dbReference type="ARBA" id="ARBA00004123"/>
    </source>
</evidence>
<dbReference type="RefSeq" id="XP_031856401.1">
    <property type="nucleotide sequence ID" value="XM_032000510.1"/>
</dbReference>
<reference evidence="11 12" key="1">
    <citation type="submission" date="2019-09" db="EMBL/GenBank/DDBJ databases">
        <authorList>
            <person name="Brejova B."/>
        </authorList>
    </citation>
    <scope>NUCLEOTIDE SEQUENCE [LARGE SCALE GENOMIC DNA]</scope>
</reference>
<evidence type="ECO:0000256" key="8">
    <source>
        <dbReference type="PROSITE-ProRule" id="PRU01145"/>
    </source>
</evidence>
<gene>
    <name evidence="11" type="ORF">SAPINGB_P005796</name>
</gene>
<keyword evidence="2" id="KW-0479">Metal-binding</keyword>
<evidence type="ECO:0000256" key="2">
    <source>
        <dbReference type="ARBA" id="ARBA00022723"/>
    </source>
</evidence>
<feature type="domain" description="Zinc finger C2H2 LYAR-type" evidence="10">
    <location>
        <begin position="28"/>
        <end position="55"/>
    </location>
</feature>
<evidence type="ECO:0000256" key="3">
    <source>
        <dbReference type="ARBA" id="ARBA00022737"/>
    </source>
</evidence>
<feature type="region of interest" description="Disordered" evidence="9">
    <location>
        <begin position="62"/>
        <end position="132"/>
    </location>
</feature>
<dbReference type="AlphaFoldDB" id="A0A5E8C3P1"/>
<dbReference type="PANTHER" id="PTHR13100">
    <property type="entry name" value="CELL GROWTH-REGULATING NUCLEOLAR PROTEIN LYAR"/>
    <property type="match status" value="1"/>
</dbReference>
<dbReference type="Proteomes" id="UP000398389">
    <property type="component" value="Unassembled WGS sequence"/>
</dbReference>
<proteinExistence type="inferred from homology"/>
<comment type="similarity">
    <text evidence="7">Belongs to the UPF0743 family.</text>
</comment>
<dbReference type="OrthoDB" id="21474at2759"/>
<evidence type="ECO:0000256" key="7">
    <source>
        <dbReference type="ARBA" id="ARBA00061084"/>
    </source>
</evidence>
<dbReference type="InterPro" id="IPR039999">
    <property type="entry name" value="LYAR"/>
</dbReference>
<dbReference type="InterPro" id="IPR014898">
    <property type="entry name" value="Znf_C2H2_LYAR"/>
</dbReference>
<feature type="compositionally biased region" description="Basic and acidic residues" evidence="9">
    <location>
        <begin position="79"/>
        <end position="129"/>
    </location>
</feature>
<dbReference type="FunFam" id="3.30.1490.490:FF:000001">
    <property type="entry name" value="cell growth-regulating nucleolar protein-like"/>
    <property type="match status" value="1"/>
</dbReference>
<dbReference type="GO" id="GO:0003677">
    <property type="term" value="F:DNA binding"/>
    <property type="evidence" value="ECO:0007669"/>
    <property type="project" value="InterPro"/>
</dbReference>
<dbReference type="SUPFAM" id="SSF57667">
    <property type="entry name" value="beta-beta-alpha zinc fingers"/>
    <property type="match status" value="2"/>
</dbReference>
<dbReference type="PROSITE" id="PS51804">
    <property type="entry name" value="ZF_C2HC_LYAR"/>
    <property type="match status" value="1"/>
</dbReference>
<sequence>MVSFSCEVCNETLIKKKVRNHYCRNAAFTCLDCNKTFYGNDYNAHNQCISEAQKYEKSLYNPKKKNGRQNQNQNNQTKPNEESKPEPKQEPKPEPKKETKTEPKPEPKKETKTEPKKEDSKKDNKKESTDLLDFIKGPTDLYKIVKKLEKTTKKDKKEILKGLTAEKLADGSIILKPSA</sequence>
<keyword evidence="12" id="KW-1185">Reference proteome</keyword>
<dbReference type="Pfam" id="PF08790">
    <property type="entry name" value="zf-LYAR"/>
    <property type="match status" value="1"/>
</dbReference>
<keyword evidence="3" id="KW-0677">Repeat</keyword>
<dbReference type="GO" id="GO:0008270">
    <property type="term" value="F:zinc ion binding"/>
    <property type="evidence" value="ECO:0007669"/>
    <property type="project" value="UniProtKB-KW"/>
</dbReference>
<dbReference type="Gene3D" id="3.30.1490.490">
    <property type="match status" value="1"/>
</dbReference>
<comment type="subcellular location">
    <subcellularLocation>
        <location evidence="1">Nucleus</location>
    </subcellularLocation>
</comment>
<dbReference type="GO" id="GO:0005730">
    <property type="term" value="C:nucleolus"/>
    <property type="evidence" value="ECO:0007669"/>
    <property type="project" value="TreeGrafter"/>
</dbReference>